<organism evidence="2 3">
    <name type="scientific">Myodes glareolus</name>
    <name type="common">Bank vole</name>
    <name type="synonym">Clethrionomys glareolus</name>
    <dbReference type="NCBI Taxonomy" id="447135"/>
    <lineage>
        <taxon>Eukaryota</taxon>
        <taxon>Metazoa</taxon>
        <taxon>Chordata</taxon>
        <taxon>Craniata</taxon>
        <taxon>Vertebrata</taxon>
        <taxon>Euteleostomi</taxon>
        <taxon>Mammalia</taxon>
        <taxon>Eutheria</taxon>
        <taxon>Euarchontoglires</taxon>
        <taxon>Glires</taxon>
        <taxon>Rodentia</taxon>
        <taxon>Myomorpha</taxon>
        <taxon>Muroidea</taxon>
        <taxon>Cricetidae</taxon>
        <taxon>Arvicolinae</taxon>
        <taxon>Myodes</taxon>
    </lineage>
</organism>
<protein>
    <recommendedName>
        <fullName evidence="1">Dual specificity/tyrosine protein phosphatase N-terminal domain-containing protein</fullName>
    </recommendedName>
</protein>
<feature type="domain" description="Dual specificity/tyrosine protein phosphatase N-terminal" evidence="1">
    <location>
        <begin position="87"/>
        <end position="117"/>
    </location>
</feature>
<reference evidence="2 3" key="1">
    <citation type="journal article" date="2023" name="bioRxiv">
        <title>Conserved and derived expression patterns and positive selection on dental genes reveal complex evolutionary context of ever-growing rodent molars.</title>
        <authorList>
            <person name="Calamari Z.T."/>
            <person name="Song A."/>
            <person name="Cohen E."/>
            <person name="Akter M."/>
            <person name="Roy R.D."/>
            <person name="Hallikas O."/>
            <person name="Christensen M.M."/>
            <person name="Li P."/>
            <person name="Marangoni P."/>
            <person name="Jernvall J."/>
            <person name="Klein O.D."/>
        </authorList>
    </citation>
    <scope>NUCLEOTIDE SEQUENCE [LARGE SCALE GENOMIC DNA]</scope>
    <source>
        <strain evidence="2">V071</strain>
    </source>
</reference>
<comment type="caution">
    <text evidence="2">The sequence shown here is derived from an EMBL/GenBank/DDBJ whole genome shotgun (WGS) entry which is preliminary data.</text>
</comment>
<dbReference type="InterPro" id="IPR029260">
    <property type="entry name" value="DSPn"/>
</dbReference>
<gene>
    <name evidence="2" type="ORF">U0070_000046</name>
</gene>
<proteinExistence type="predicted"/>
<evidence type="ECO:0000313" key="3">
    <source>
        <dbReference type="Proteomes" id="UP001488838"/>
    </source>
</evidence>
<sequence length="140" mass="15644">MERSQNLKGEKNGERVTVEYVSLACESMGPSVVTWILSMDYVLGADTLMSVFKEGKPEWLSERRELAFSERTTIFALDITVVSSNMSYSLSRKKIVHYTCFDQRKRANAAFLIGAYAGKPSTTISSSAPRVFLLAVSEEK</sequence>
<name>A0AAW0I180_MYOGA</name>
<dbReference type="Gene3D" id="3.90.190.10">
    <property type="entry name" value="Protein tyrosine phosphatase superfamily"/>
    <property type="match status" value="1"/>
</dbReference>
<dbReference type="SUPFAM" id="SSF52799">
    <property type="entry name" value="(Phosphotyrosine protein) phosphatases II"/>
    <property type="match status" value="1"/>
</dbReference>
<dbReference type="AlphaFoldDB" id="A0AAW0I180"/>
<dbReference type="Pfam" id="PF14671">
    <property type="entry name" value="DSPn"/>
    <property type="match status" value="1"/>
</dbReference>
<dbReference type="EMBL" id="JBBHLL010000250">
    <property type="protein sequence ID" value="KAK7808045.1"/>
    <property type="molecule type" value="Genomic_DNA"/>
</dbReference>
<evidence type="ECO:0000259" key="1">
    <source>
        <dbReference type="Pfam" id="PF14671"/>
    </source>
</evidence>
<keyword evidence="3" id="KW-1185">Reference proteome</keyword>
<accession>A0AAW0I180</accession>
<dbReference type="InterPro" id="IPR029021">
    <property type="entry name" value="Prot-tyrosine_phosphatase-like"/>
</dbReference>
<dbReference type="Proteomes" id="UP001488838">
    <property type="component" value="Unassembled WGS sequence"/>
</dbReference>
<evidence type="ECO:0000313" key="2">
    <source>
        <dbReference type="EMBL" id="KAK7808045.1"/>
    </source>
</evidence>